<evidence type="ECO:0000313" key="1">
    <source>
        <dbReference type="EMBL" id="BBZ44960.1"/>
    </source>
</evidence>
<evidence type="ECO:0000313" key="2">
    <source>
        <dbReference type="Proteomes" id="UP000467105"/>
    </source>
</evidence>
<reference evidence="1 2" key="1">
    <citation type="journal article" date="2019" name="Emerg. Microbes Infect.">
        <title>Comprehensive subspecies identification of 175 nontuberculous mycobacteria species based on 7547 genomic profiles.</title>
        <authorList>
            <person name="Matsumoto Y."/>
            <person name="Kinjo T."/>
            <person name="Motooka D."/>
            <person name="Nabeya D."/>
            <person name="Jung N."/>
            <person name="Uechi K."/>
            <person name="Horii T."/>
            <person name="Iida T."/>
            <person name="Fujita J."/>
            <person name="Nakamura S."/>
        </authorList>
    </citation>
    <scope>NUCLEOTIDE SEQUENCE [LARGE SCALE GENOMIC DNA]</scope>
    <source>
        <strain evidence="1 2">JCM 14742</strain>
    </source>
</reference>
<name>A0A7I7YT99_9MYCO</name>
<gene>
    <name evidence="1" type="ORF">MPRM_22410</name>
</gene>
<dbReference type="AlphaFoldDB" id="A0A7I7YT99"/>
<dbReference type="RefSeq" id="WP_085267421.1">
    <property type="nucleotide sequence ID" value="NZ_AP022614.1"/>
</dbReference>
<proteinExistence type="predicted"/>
<dbReference type="OrthoDB" id="4746978at2"/>
<protein>
    <submittedName>
        <fullName evidence="1">Uncharacterized protein</fullName>
    </submittedName>
</protein>
<dbReference type="Proteomes" id="UP000467105">
    <property type="component" value="Chromosome"/>
</dbReference>
<accession>A0A7I7YT99</accession>
<dbReference type="EMBL" id="AP022614">
    <property type="protein sequence ID" value="BBZ44960.1"/>
    <property type="molecule type" value="Genomic_DNA"/>
</dbReference>
<sequence length="198" mass="19712">MRAIVDFAPRAVAALILAAASAVAAPASRPAAQPPPDFPNLDGFTAVPVDGYVTAPASGSAPGTAPRVAFAPSPTLVCDFYGGTAPAPSPSQDIKCNGDMPGLDDLPILGGAHPRPGDCVVGSVTYNGPGYVLSRMSYAGCDGNPAGLPSAGKPLGAGQKLSYLNVTCAVGVDSLVACLDTTSGDHGFVLRRSGSRAF</sequence>
<organism evidence="1 2">
    <name type="scientific">Mycobacterium parmense</name>
    <dbReference type="NCBI Taxonomy" id="185642"/>
    <lineage>
        <taxon>Bacteria</taxon>
        <taxon>Bacillati</taxon>
        <taxon>Actinomycetota</taxon>
        <taxon>Actinomycetes</taxon>
        <taxon>Mycobacteriales</taxon>
        <taxon>Mycobacteriaceae</taxon>
        <taxon>Mycobacterium</taxon>
        <taxon>Mycobacterium simiae complex</taxon>
    </lineage>
</organism>
<keyword evidence="2" id="KW-1185">Reference proteome</keyword>